<keyword evidence="3" id="KW-0597">Phosphoprotein</keyword>
<dbReference type="PANTHER" id="PTHR43065:SF10">
    <property type="entry name" value="PEROXIDE STRESS-ACTIVATED HISTIDINE KINASE MAK3"/>
    <property type="match status" value="1"/>
</dbReference>
<dbReference type="SUPFAM" id="SSF55874">
    <property type="entry name" value="ATPase domain of HSP90 chaperone/DNA topoisomerase II/histidine kinase"/>
    <property type="match status" value="1"/>
</dbReference>
<sequence>MTPFSKSQLLRGTAISVSFIIVSLILWNTYTFFQKFKTEERQKMEILAKAYERLGYFDLEVDTDLELYILENYTTNPMIETDKDGEITIWANVGIDELTSYDSLTNKDRDILHDKLQLMKNQNEPIKYSYHAFDANIERIIYYQNSELLQKLTYYPITLILILVLFTSVIFFYFKSSKTASQNKLWTGMAKETAHQIGTPLSSLLGWIELLRLENTDETIVSEIEKDVIRLNVIAERFSKIGSIPELEKHNIVKVTKNAFAYLESRSSKQVNFSFITESEELFALINLQLFGWVIENLVKNAIDSMKGKGAISIEIKNTSKEIQIFISDTGKGIPKSLRQRIFTPGFTTKKRGWGLGLSLSKRIVEEYHDGKIFVKKSEINKGSIFCINLRRTE</sequence>
<dbReference type="EC" id="2.7.13.3" evidence="2"/>
<dbReference type="InterPro" id="IPR005467">
    <property type="entry name" value="His_kinase_dom"/>
</dbReference>
<dbReference type="CDD" id="cd00082">
    <property type="entry name" value="HisKA"/>
    <property type="match status" value="1"/>
</dbReference>
<reference evidence="11 12" key="1">
    <citation type="submission" date="2023-09" db="EMBL/GenBank/DDBJ databases">
        <authorList>
            <person name="Rey-Velasco X."/>
        </authorList>
    </citation>
    <scope>NUCLEOTIDE SEQUENCE [LARGE SCALE GENOMIC DNA]</scope>
    <source>
        <strain evidence="11 12">P050</strain>
    </source>
</reference>
<protein>
    <recommendedName>
        <fullName evidence="2">histidine kinase</fullName>
        <ecNumber evidence="2">2.7.13.3</ecNumber>
    </recommendedName>
</protein>
<evidence type="ECO:0000313" key="11">
    <source>
        <dbReference type="EMBL" id="MDT0553013.1"/>
    </source>
</evidence>
<keyword evidence="12" id="KW-1185">Reference proteome</keyword>
<dbReference type="PROSITE" id="PS50109">
    <property type="entry name" value="HIS_KIN"/>
    <property type="match status" value="1"/>
</dbReference>
<organism evidence="11 12">
    <name type="scientific">Urechidicola vernalis</name>
    <dbReference type="NCBI Taxonomy" id="3075600"/>
    <lineage>
        <taxon>Bacteria</taxon>
        <taxon>Pseudomonadati</taxon>
        <taxon>Bacteroidota</taxon>
        <taxon>Flavobacteriia</taxon>
        <taxon>Flavobacteriales</taxon>
        <taxon>Flavobacteriaceae</taxon>
        <taxon>Urechidicola</taxon>
    </lineage>
</organism>
<evidence type="ECO:0000256" key="7">
    <source>
        <dbReference type="ARBA" id="ARBA00022840"/>
    </source>
</evidence>
<evidence type="ECO:0000256" key="2">
    <source>
        <dbReference type="ARBA" id="ARBA00012438"/>
    </source>
</evidence>
<keyword evidence="9" id="KW-0472">Membrane</keyword>
<keyword evidence="6 11" id="KW-0418">Kinase</keyword>
<dbReference type="InterPro" id="IPR036890">
    <property type="entry name" value="HATPase_C_sf"/>
</dbReference>
<dbReference type="PANTHER" id="PTHR43065">
    <property type="entry name" value="SENSOR HISTIDINE KINASE"/>
    <property type="match status" value="1"/>
</dbReference>
<evidence type="ECO:0000256" key="3">
    <source>
        <dbReference type="ARBA" id="ARBA00022553"/>
    </source>
</evidence>
<dbReference type="EMBL" id="JAVRHV010000002">
    <property type="protein sequence ID" value="MDT0553013.1"/>
    <property type="molecule type" value="Genomic_DNA"/>
</dbReference>
<dbReference type="InterPro" id="IPR003594">
    <property type="entry name" value="HATPase_dom"/>
</dbReference>
<dbReference type="Pfam" id="PF02518">
    <property type="entry name" value="HATPase_c"/>
    <property type="match status" value="1"/>
</dbReference>
<gene>
    <name evidence="11" type="ORF">RM519_07140</name>
</gene>
<evidence type="ECO:0000256" key="1">
    <source>
        <dbReference type="ARBA" id="ARBA00000085"/>
    </source>
</evidence>
<evidence type="ECO:0000313" key="12">
    <source>
        <dbReference type="Proteomes" id="UP001252186"/>
    </source>
</evidence>
<dbReference type="Gene3D" id="3.30.565.10">
    <property type="entry name" value="Histidine kinase-like ATPase, C-terminal domain"/>
    <property type="match status" value="1"/>
</dbReference>
<dbReference type="SMART" id="SM00387">
    <property type="entry name" value="HATPase_c"/>
    <property type="match status" value="1"/>
</dbReference>
<evidence type="ECO:0000256" key="5">
    <source>
        <dbReference type="ARBA" id="ARBA00022741"/>
    </source>
</evidence>
<dbReference type="Proteomes" id="UP001252186">
    <property type="component" value="Unassembled WGS sequence"/>
</dbReference>
<evidence type="ECO:0000256" key="8">
    <source>
        <dbReference type="ARBA" id="ARBA00023012"/>
    </source>
</evidence>
<keyword evidence="9" id="KW-1133">Transmembrane helix</keyword>
<evidence type="ECO:0000256" key="9">
    <source>
        <dbReference type="SAM" id="Phobius"/>
    </source>
</evidence>
<feature type="transmembrane region" description="Helical" evidence="9">
    <location>
        <begin position="152"/>
        <end position="174"/>
    </location>
</feature>
<evidence type="ECO:0000256" key="4">
    <source>
        <dbReference type="ARBA" id="ARBA00022679"/>
    </source>
</evidence>
<dbReference type="RefSeq" id="WP_311592985.1">
    <property type="nucleotide sequence ID" value="NZ_JAVRHV010000002.1"/>
</dbReference>
<keyword evidence="9" id="KW-0812">Transmembrane</keyword>
<comment type="caution">
    <text evidence="11">The sequence shown here is derived from an EMBL/GenBank/DDBJ whole genome shotgun (WGS) entry which is preliminary data.</text>
</comment>
<dbReference type="InterPro" id="IPR004358">
    <property type="entry name" value="Sig_transdc_His_kin-like_C"/>
</dbReference>
<dbReference type="InterPro" id="IPR003661">
    <property type="entry name" value="HisK_dim/P_dom"/>
</dbReference>
<comment type="catalytic activity">
    <reaction evidence="1">
        <text>ATP + protein L-histidine = ADP + protein N-phospho-L-histidine.</text>
        <dbReference type="EC" id="2.7.13.3"/>
    </reaction>
</comment>
<dbReference type="PRINTS" id="PR00344">
    <property type="entry name" value="BCTRLSENSOR"/>
</dbReference>
<name>A0ABU2Y485_9FLAO</name>
<feature type="transmembrane region" description="Helical" evidence="9">
    <location>
        <begin position="12"/>
        <end position="33"/>
    </location>
</feature>
<keyword evidence="4" id="KW-0808">Transferase</keyword>
<accession>A0ABU2Y485</accession>
<dbReference type="GO" id="GO:0016301">
    <property type="term" value="F:kinase activity"/>
    <property type="evidence" value="ECO:0007669"/>
    <property type="project" value="UniProtKB-KW"/>
</dbReference>
<evidence type="ECO:0000259" key="10">
    <source>
        <dbReference type="PROSITE" id="PS50109"/>
    </source>
</evidence>
<evidence type="ECO:0000256" key="6">
    <source>
        <dbReference type="ARBA" id="ARBA00022777"/>
    </source>
</evidence>
<feature type="domain" description="Histidine kinase" evidence="10">
    <location>
        <begin position="192"/>
        <end position="394"/>
    </location>
</feature>
<keyword evidence="7" id="KW-0067">ATP-binding</keyword>
<keyword evidence="8" id="KW-0902">Two-component regulatory system</keyword>
<proteinExistence type="predicted"/>
<keyword evidence="5" id="KW-0547">Nucleotide-binding</keyword>